<dbReference type="RefSeq" id="WP_378597253.1">
    <property type="nucleotide sequence ID" value="NZ_JBHSNB010000012.1"/>
</dbReference>
<reference evidence="6" key="1">
    <citation type="journal article" date="2019" name="Int. J. Syst. Evol. Microbiol.">
        <title>The Global Catalogue of Microorganisms (GCM) 10K type strain sequencing project: providing services to taxonomists for standard genome sequencing and annotation.</title>
        <authorList>
            <consortium name="The Broad Institute Genomics Platform"/>
            <consortium name="The Broad Institute Genome Sequencing Center for Infectious Disease"/>
            <person name="Wu L."/>
            <person name="Ma J."/>
        </authorList>
    </citation>
    <scope>NUCLEOTIDE SEQUENCE [LARGE SCALE GENOMIC DNA]</scope>
    <source>
        <strain evidence="6">JCM 3366</strain>
    </source>
</reference>
<evidence type="ECO:0000259" key="4">
    <source>
        <dbReference type="PROSITE" id="PS51900"/>
    </source>
</evidence>
<keyword evidence="1" id="KW-0229">DNA integration</keyword>
<evidence type="ECO:0000256" key="2">
    <source>
        <dbReference type="ARBA" id="ARBA00023125"/>
    </source>
</evidence>
<feature type="domain" description="Core-binding (CB)" evidence="4">
    <location>
        <begin position="14"/>
        <end position="63"/>
    </location>
</feature>
<dbReference type="InterPro" id="IPR044068">
    <property type="entry name" value="CB"/>
</dbReference>
<evidence type="ECO:0000256" key="3">
    <source>
        <dbReference type="PROSITE-ProRule" id="PRU01248"/>
    </source>
</evidence>
<name>A0ABW0TF36_9HYPH</name>
<dbReference type="EMBL" id="JBHSNB010000012">
    <property type="protein sequence ID" value="MFC5587286.1"/>
    <property type="molecule type" value="Genomic_DNA"/>
</dbReference>
<feature type="non-terminal residue" evidence="5">
    <location>
        <position position="63"/>
    </location>
</feature>
<evidence type="ECO:0000256" key="1">
    <source>
        <dbReference type="ARBA" id="ARBA00022908"/>
    </source>
</evidence>
<dbReference type="PROSITE" id="PS51900">
    <property type="entry name" value="CB"/>
    <property type="match status" value="1"/>
</dbReference>
<dbReference type="InterPro" id="IPR010998">
    <property type="entry name" value="Integrase_recombinase_N"/>
</dbReference>
<keyword evidence="6" id="KW-1185">Reference proteome</keyword>
<gene>
    <name evidence="5" type="ORF">ACFPOD_19415</name>
</gene>
<keyword evidence="2 3" id="KW-0238">DNA-binding</keyword>
<dbReference type="Gene3D" id="1.10.150.130">
    <property type="match status" value="1"/>
</dbReference>
<comment type="caution">
    <text evidence="5">The sequence shown here is derived from an EMBL/GenBank/DDBJ whole genome shotgun (WGS) entry which is preliminary data.</text>
</comment>
<evidence type="ECO:0000313" key="6">
    <source>
        <dbReference type="Proteomes" id="UP001596107"/>
    </source>
</evidence>
<dbReference type="SUPFAM" id="SSF47823">
    <property type="entry name" value="lambda integrase-like, N-terminal domain"/>
    <property type="match status" value="1"/>
</dbReference>
<dbReference type="InterPro" id="IPR004107">
    <property type="entry name" value="Integrase_SAM-like_N"/>
</dbReference>
<dbReference type="Pfam" id="PF02899">
    <property type="entry name" value="Phage_int_SAM_1"/>
    <property type="match status" value="1"/>
</dbReference>
<organism evidence="5 6">
    <name type="scientific">Nitratireductor kimnyeongensis</name>
    <dbReference type="NCBI Taxonomy" id="430679"/>
    <lineage>
        <taxon>Bacteria</taxon>
        <taxon>Pseudomonadati</taxon>
        <taxon>Pseudomonadota</taxon>
        <taxon>Alphaproteobacteria</taxon>
        <taxon>Hyphomicrobiales</taxon>
        <taxon>Phyllobacteriaceae</taxon>
        <taxon>Nitratireductor</taxon>
    </lineage>
</organism>
<protein>
    <submittedName>
        <fullName evidence="5">Site-specific integrase</fullName>
    </submittedName>
</protein>
<dbReference type="Proteomes" id="UP001596107">
    <property type="component" value="Unassembled WGS sequence"/>
</dbReference>
<sequence>MPDQPPDDHPAPQPPMLRLVGEFLDHLVVERGLSANTVSAYRRDLTRYCDWLAGRGIEAPDEV</sequence>
<proteinExistence type="predicted"/>
<accession>A0ABW0TF36</accession>
<evidence type="ECO:0000313" key="5">
    <source>
        <dbReference type="EMBL" id="MFC5587286.1"/>
    </source>
</evidence>